<feature type="compositionally biased region" description="Polar residues" evidence="1">
    <location>
        <begin position="20"/>
        <end position="29"/>
    </location>
</feature>
<feature type="compositionally biased region" description="Polar residues" evidence="1">
    <location>
        <begin position="196"/>
        <end position="227"/>
    </location>
</feature>
<dbReference type="RefSeq" id="XP_040723679.1">
    <property type="nucleotide sequence ID" value="XM_040865861.1"/>
</dbReference>
<accession>A0A1Y2F5W0</accession>
<organism evidence="2 3">
    <name type="scientific">Protomyces lactucae-debilis</name>
    <dbReference type="NCBI Taxonomy" id="2754530"/>
    <lineage>
        <taxon>Eukaryota</taxon>
        <taxon>Fungi</taxon>
        <taxon>Dikarya</taxon>
        <taxon>Ascomycota</taxon>
        <taxon>Taphrinomycotina</taxon>
        <taxon>Taphrinomycetes</taxon>
        <taxon>Taphrinales</taxon>
        <taxon>Protomycetaceae</taxon>
        <taxon>Protomyces</taxon>
    </lineage>
</organism>
<keyword evidence="3" id="KW-1185">Reference proteome</keyword>
<feature type="compositionally biased region" description="Basic and acidic residues" evidence="1">
    <location>
        <begin position="47"/>
        <end position="58"/>
    </location>
</feature>
<feature type="compositionally biased region" description="Low complexity" evidence="1">
    <location>
        <begin position="153"/>
        <end position="167"/>
    </location>
</feature>
<sequence length="257" mass="28171">MDRTQSYHSRQSSVGSSFSRPLSAQQADQVSYVQRMRIAKGTVWAERGPKDAVNEQRKQKVAQTKKRGFGMKMFHGAPPAQQARTGKSKLQPYAAPQHTTLIPRLSASEANDDNDQDFDNFTSSANYEAKRTSAAPSLSKSSLRRYPTSTHNSTFTPDVPSVPTSPVGLTRLNHLDSGLSSGANSSAQHDMPFPAPNQTSFGFGSTSGFATSRSGSPTQLQQYTQQHIPDDSDDEESRYHQPRQKLFIANADISDSD</sequence>
<dbReference type="AlphaFoldDB" id="A0A1Y2F5W0"/>
<dbReference type="OrthoDB" id="5345069at2759"/>
<gene>
    <name evidence="2" type="ORF">BCR37DRAFT_101889</name>
</gene>
<feature type="compositionally biased region" description="Low complexity" evidence="1">
    <location>
        <begin position="9"/>
        <end position="19"/>
    </location>
</feature>
<feature type="compositionally biased region" description="Polar residues" evidence="1">
    <location>
        <begin position="178"/>
        <end position="188"/>
    </location>
</feature>
<feature type="compositionally biased region" description="Polar residues" evidence="1">
    <location>
        <begin position="134"/>
        <end position="152"/>
    </location>
</feature>
<comment type="caution">
    <text evidence="2">The sequence shown here is derived from an EMBL/GenBank/DDBJ whole genome shotgun (WGS) entry which is preliminary data.</text>
</comment>
<evidence type="ECO:0000313" key="3">
    <source>
        <dbReference type="Proteomes" id="UP000193685"/>
    </source>
</evidence>
<reference evidence="2 3" key="1">
    <citation type="submission" date="2016-07" db="EMBL/GenBank/DDBJ databases">
        <title>Pervasive Adenine N6-methylation of Active Genes in Fungi.</title>
        <authorList>
            <consortium name="DOE Joint Genome Institute"/>
            <person name="Mondo S.J."/>
            <person name="Dannebaum R.O."/>
            <person name="Kuo R.C."/>
            <person name="Labutti K."/>
            <person name="Haridas S."/>
            <person name="Kuo A."/>
            <person name="Salamov A."/>
            <person name="Ahrendt S.R."/>
            <person name="Lipzen A."/>
            <person name="Sullivan W."/>
            <person name="Andreopoulos W.B."/>
            <person name="Clum A."/>
            <person name="Lindquist E."/>
            <person name="Daum C."/>
            <person name="Ramamoorthy G.K."/>
            <person name="Gryganskyi A."/>
            <person name="Culley D."/>
            <person name="Magnuson J.K."/>
            <person name="James T.Y."/>
            <person name="O'Malley M.A."/>
            <person name="Stajich J.E."/>
            <person name="Spatafora J.W."/>
            <person name="Visel A."/>
            <person name="Grigoriev I.V."/>
        </authorList>
    </citation>
    <scope>NUCLEOTIDE SEQUENCE [LARGE SCALE GENOMIC DNA]</scope>
    <source>
        <strain evidence="2 3">12-1054</strain>
    </source>
</reference>
<proteinExistence type="predicted"/>
<dbReference type="STRING" id="56484.A0A1Y2F5W0"/>
<protein>
    <submittedName>
        <fullName evidence="2">Uncharacterized protein</fullName>
    </submittedName>
</protein>
<feature type="compositionally biased region" description="Basic residues" evidence="1">
    <location>
        <begin position="59"/>
        <end position="69"/>
    </location>
</feature>
<dbReference type="EMBL" id="MCFI01000016">
    <property type="protein sequence ID" value="ORY79047.1"/>
    <property type="molecule type" value="Genomic_DNA"/>
</dbReference>
<feature type="region of interest" description="Disordered" evidence="1">
    <location>
        <begin position="47"/>
        <end position="257"/>
    </location>
</feature>
<evidence type="ECO:0000256" key="1">
    <source>
        <dbReference type="SAM" id="MobiDB-lite"/>
    </source>
</evidence>
<evidence type="ECO:0000313" key="2">
    <source>
        <dbReference type="EMBL" id="ORY79047.1"/>
    </source>
</evidence>
<name>A0A1Y2F5W0_PROLT</name>
<dbReference type="GeneID" id="63782460"/>
<dbReference type="Proteomes" id="UP000193685">
    <property type="component" value="Unassembled WGS sequence"/>
</dbReference>
<feature type="region of interest" description="Disordered" evidence="1">
    <location>
        <begin position="1"/>
        <end position="29"/>
    </location>
</feature>